<dbReference type="AlphaFoldDB" id="A0AAE3N6S5"/>
<evidence type="ECO:0000256" key="1">
    <source>
        <dbReference type="SAM" id="SignalP"/>
    </source>
</evidence>
<dbReference type="Proteomes" id="UP001212602">
    <property type="component" value="Unassembled WGS sequence"/>
</dbReference>
<feature type="signal peptide" evidence="1">
    <location>
        <begin position="1"/>
        <end position="38"/>
    </location>
</feature>
<protein>
    <submittedName>
        <fullName evidence="2">Uncharacterized protein</fullName>
    </submittedName>
</protein>
<sequence length="156" mass="16773">MNRCPTHQNPLFHKVRPHLLLALALALAAVLLPLQARAQDIAAQVQTQNEAALGGRNFPVGTLRGRMAFGVFPEVELDGKAERLAPGARIRDPRNLLVVPSAVGGQYLAVNYRRDAAGMVNDVWILTPDEASGARASAGGAPFLNFWPFISRGANE</sequence>
<name>A0AAE3N6S5_9BURK</name>
<reference evidence="2" key="1">
    <citation type="submission" date="2023-01" db="EMBL/GenBank/DDBJ databases">
        <title>Xenophilus mangrovi sp. nov., isolated from soil of Mangrove nature reserve.</title>
        <authorList>
            <person name="Xu S."/>
            <person name="Liu Z."/>
            <person name="Xu Y."/>
        </authorList>
    </citation>
    <scope>NUCLEOTIDE SEQUENCE</scope>
    <source>
        <strain evidence="2">YW8</strain>
    </source>
</reference>
<accession>A0AAE3N6S5</accession>
<keyword evidence="3" id="KW-1185">Reference proteome</keyword>
<organism evidence="2 3">
    <name type="scientific">Xenophilus arseniciresistens</name>
    <dbReference type="NCBI Taxonomy" id="1283306"/>
    <lineage>
        <taxon>Bacteria</taxon>
        <taxon>Pseudomonadati</taxon>
        <taxon>Pseudomonadota</taxon>
        <taxon>Betaproteobacteria</taxon>
        <taxon>Burkholderiales</taxon>
        <taxon>Comamonadaceae</taxon>
        <taxon>Xenophilus</taxon>
    </lineage>
</organism>
<dbReference type="EMBL" id="JAQIPB010000001">
    <property type="protein sequence ID" value="MDA7415603.1"/>
    <property type="molecule type" value="Genomic_DNA"/>
</dbReference>
<proteinExistence type="predicted"/>
<comment type="caution">
    <text evidence="2">The sequence shown here is derived from an EMBL/GenBank/DDBJ whole genome shotgun (WGS) entry which is preliminary data.</text>
</comment>
<gene>
    <name evidence="2" type="ORF">PGB34_04445</name>
</gene>
<dbReference type="RefSeq" id="WP_271426846.1">
    <property type="nucleotide sequence ID" value="NZ_JAQIPB010000001.1"/>
</dbReference>
<evidence type="ECO:0000313" key="2">
    <source>
        <dbReference type="EMBL" id="MDA7415603.1"/>
    </source>
</evidence>
<keyword evidence="1" id="KW-0732">Signal</keyword>
<feature type="chain" id="PRO_5041951859" evidence="1">
    <location>
        <begin position="39"/>
        <end position="156"/>
    </location>
</feature>
<evidence type="ECO:0000313" key="3">
    <source>
        <dbReference type="Proteomes" id="UP001212602"/>
    </source>
</evidence>